<dbReference type="EMBL" id="MPZN01000073">
    <property type="protein sequence ID" value="PPL14981.1"/>
    <property type="molecule type" value="Genomic_DNA"/>
</dbReference>
<evidence type="ECO:0000256" key="4">
    <source>
        <dbReference type="ARBA" id="ARBA00023315"/>
    </source>
</evidence>
<sequence>MSSFSRPRPIRAEHDYSSFSCGERALDDWVRTRALKNEKTGASRTFVSGELDTGLVAGYYCLSASSLAREDATASLRRNMPDPIPVILIGRLAVDERFAGLGLGASLLQDAILKGVEASRIIGARALVVHAISASAERFYLKFGFTLVPDSARVMFITVADAEATIAGLLT</sequence>
<evidence type="ECO:0000313" key="8">
    <source>
        <dbReference type="Proteomes" id="UP000237755"/>
    </source>
</evidence>
<protein>
    <recommendedName>
        <fullName evidence="6">N-acetyltransferase domain-containing protein</fullName>
    </recommendedName>
</protein>
<keyword evidence="3" id="KW-0808">Transferase</keyword>
<keyword evidence="4" id="KW-0012">Acyltransferase</keyword>
<dbReference type="InterPro" id="IPR000182">
    <property type="entry name" value="GNAT_dom"/>
</dbReference>
<evidence type="ECO:0000256" key="3">
    <source>
        <dbReference type="ARBA" id="ARBA00022679"/>
    </source>
</evidence>
<evidence type="ECO:0000313" key="7">
    <source>
        <dbReference type="EMBL" id="PPL14981.1"/>
    </source>
</evidence>
<proteinExistence type="predicted"/>
<dbReference type="Proteomes" id="UP000237755">
    <property type="component" value="Unassembled WGS sequence"/>
</dbReference>
<keyword evidence="8" id="KW-1185">Reference proteome</keyword>
<dbReference type="InterPro" id="IPR016181">
    <property type="entry name" value="Acyl_CoA_acyltransferase"/>
</dbReference>
<dbReference type="SUPFAM" id="SSF55729">
    <property type="entry name" value="Acyl-CoA N-acyltransferases (Nat)"/>
    <property type="match status" value="1"/>
</dbReference>
<dbReference type="PANTHER" id="PTHR36449">
    <property type="entry name" value="ACETYLTRANSFERASE-RELATED"/>
    <property type="match status" value="1"/>
</dbReference>
<dbReference type="PROSITE" id="PS51186">
    <property type="entry name" value="GNAT"/>
    <property type="match status" value="1"/>
</dbReference>
<evidence type="ECO:0000256" key="2">
    <source>
        <dbReference type="ARBA" id="ARBA00022649"/>
    </source>
</evidence>
<dbReference type="RefSeq" id="WP_104477171.1">
    <property type="nucleotide sequence ID" value="NZ_MPZN01000073.1"/>
</dbReference>
<dbReference type="Pfam" id="PF13508">
    <property type="entry name" value="Acetyltransf_7"/>
    <property type="match status" value="1"/>
</dbReference>
<gene>
    <name evidence="7" type="ORF">GY24_15110</name>
</gene>
<comment type="caution">
    <text evidence="7">The sequence shown here is derived from an EMBL/GenBank/DDBJ whole genome shotgun (WGS) entry which is preliminary data.</text>
</comment>
<evidence type="ECO:0000256" key="1">
    <source>
        <dbReference type="ARBA" id="ARBA00022491"/>
    </source>
</evidence>
<evidence type="ECO:0000256" key="5">
    <source>
        <dbReference type="ARBA" id="ARBA00049880"/>
    </source>
</evidence>
<dbReference type="Gene3D" id="3.40.630.30">
    <property type="match status" value="1"/>
</dbReference>
<evidence type="ECO:0000259" key="6">
    <source>
        <dbReference type="PROSITE" id="PS51186"/>
    </source>
</evidence>
<reference evidence="7 8" key="1">
    <citation type="journal article" date="2008" name="Int. J. Syst. Evol. Microbiol.">
        <title>Leifsonia pindariensis sp. nov., isolated from the Pindari glacier of the Indian Himalayas, and emended description of the genus Leifsonia.</title>
        <authorList>
            <person name="Reddy G.S."/>
            <person name="Prabagaran S.R."/>
            <person name="Shivaji S."/>
        </authorList>
    </citation>
    <scope>NUCLEOTIDE SEQUENCE [LARGE SCALE GENOMIC DNA]</scope>
    <source>
        <strain evidence="7 8">PON 10</strain>
    </source>
</reference>
<accession>A0ABX5ASR5</accession>
<comment type="catalytic activity">
    <reaction evidence="5">
        <text>glycyl-tRNA(Gly) + acetyl-CoA = N-acetylglycyl-tRNA(Gly) + CoA + H(+)</text>
        <dbReference type="Rhea" id="RHEA:81867"/>
        <dbReference type="Rhea" id="RHEA-COMP:9683"/>
        <dbReference type="Rhea" id="RHEA-COMP:19766"/>
        <dbReference type="ChEBI" id="CHEBI:15378"/>
        <dbReference type="ChEBI" id="CHEBI:57287"/>
        <dbReference type="ChEBI" id="CHEBI:57288"/>
        <dbReference type="ChEBI" id="CHEBI:78522"/>
        <dbReference type="ChEBI" id="CHEBI:232036"/>
    </reaction>
</comment>
<dbReference type="PANTHER" id="PTHR36449:SF1">
    <property type="entry name" value="ACETYLTRANSFERASE"/>
    <property type="match status" value="1"/>
</dbReference>
<feature type="domain" description="N-acetyltransferase" evidence="6">
    <location>
        <begin position="17"/>
        <end position="160"/>
    </location>
</feature>
<organism evidence="7 8">
    <name type="scientific">Microterricola pindariensis</name>
    <dbReference type="NCBI Taxonomy" id="478010"/>
    <lineage>
        <taxon>Bacteria</taxon>
        <taxon>Bacillati</taxon>
        <taxon>Actinomycetota</taxon>
        <taxon>Actinomycetes</taxon>
        <taxon>Micrococcales</taxon>
        <taxon>Microbacteriaceae</taxon>
        <taxon>Microterricola</taxon>
    </lineage>
</organism>
<keyword evidence="1" id="KW-0678">Repressor</keyword>
<name>A0ABX5ASR5_9MICO</name>
<keyword evidence="2" id="KW-1277">Toxin-antitoxin system</keyword>